<sequence>MNPLLYTISSLNTKTVKERLLVPSKSRIVASNISSDIYKSSDEFDQVSIFQIAKDQLGSNFIPFAPHKKKQTVSLDRYLKSCDQNVASIWKISRDIAMALQYLQENKIVHKNVNEVHVLVEVGSKGIVLNAYLTDLAEAREVRNAKTKVSFLGDVLDYGHLLEKMLEACEKE</sequence>
<protein>
    <submittedName>
        <fullName evidence="3">Uncharacterized protein LOC102803389</fullName>
    </submittedName>
</protein>
<accession>A0ABM0MP11</accession>
<organism evidence="2 3">
    <name type="scientific">Saccoglossus kowalevskii</name>
    <name type="common">Acorn worm</name>
    <dbReference type="NCBI Taxonomy" id="10224"/>
    <lineage>
        <taxon>Eukaryota</taxon>
        <taxon>Metazoa</taxon>
        <taxon>Hemichordata</taxon>
        <taxon>Enteropneusta</taxon>
        <taxon>Harrimaniidae</taxon>
        <taxon>Saccoglossus</taxon>
    </lineage>
</organism>
<reference evidence="3" key="1">
    <citation type="submission" date="2025-08" db="UniProtKB">
        <authorList>
            <consortium name="RefSeq"/>
        </authorList>
    </citation>
    <scope>IDENTIFICATION</scope>
    <source>
        <tissue evidence="3">Testes</tissue>
    </source>
</reference>
<dbReference type="InterPro" id="IPR011009">
    <property type="entry name" value="Kinase-like_dom_sf"/>
</dbReference>
<feature type="domain" description="Serine-threonine/tyrosine-protein kinase catalytic" evidence="1">
    <location>
        <begin position="73"/>
        <end position="122"/>
    </location>
</feature>
<dbReference type="SUPFAM" id="SSF56112">
    <property type="entry name" value="Protein kinase-like (PK-like)"/>
    <property type="match status" value="1"/>
</dbReference>
<dbReference type="Proteomes" id="UP000694865">
    <property type="component" value="Unplaced"/>
</dbReference>
<evidence type="ECO:0000259" key="1">
    <source>
        <dbReference type="Pfam" id="PF07714"/>
    </source>
</evidence>
<proteinExistence type="predicted"/>
<evidence type="ECO:0000313" key="2">
    <source>
        <dbReference type="Proteomes" id="UP000694865"/>
    </source>
</evidence>
<dbReference type="GeneID" id="102803389"/>
<dbReference type="Gene3D" id="1.10.510.10">
    <property type="entry name" value="Transferase(Phosphotransferase) domain 1"/>
    <property type="match status" value="1"/>
</dbReference>
<dbReference type="Pfam" id="PF07714">
    <property type="entry name" value="PK_Tyr_Ser-Thr"/>
    <property type="match status" value="1"/>
</dbReference>
<dbReference type="InterPro" id="IPR001245">
    <property type="entry name" value="Ser-Thr/Tyr_kinase_cat_dom"/>
</dbReference>
<evidence type="ECO:0000313" key="3">
    <source>
        <dbReference type="RefSeq" id="XP_006821752.1"/>
    </source>
</evidence>
<keyword evidence="2" id="KW-1185">Reference proteome</keyword>
<dbReference type="RefSeq" id="XP_006821752.1">
    <property type="nucleotide sequence ID" value="XM_006821689.1"/>
</dbReference>
<gene>
    <name evidence="3" type="primary">LOC102803389</name>
</gene>
<name>A0ABM0MP11_SACKO</name>